<dbReference type="Pfam" id="PF17846">
    <property type="entry name" value="XRN_M"/>
    <property type="match status" value="1"/>
</dbReference>
<evidence type="ECO:0000313" key="12">
    <source>
        <dbReference type="Proteomes" id="UP000826271"/>
    </source>
</evidence>
<dbReference type="GO" id="GO:0003723">
    <property type="term" value="F:RNA binding"/>
    <property type="evidence" value="ECO:0007669"/>
    <property type="project" value="TreeGrafter"/>
</dbReference>
<evidence type="ECO:0000256" key="3">
    <source>
        <dbReference type="ARBA" id="ARBA00022722"/>
    </source>
</evidence>
<dbReference type="PIRSF" id="PIRSF037239">
    <property type="entry name" value="Exonuclease_Xrn2"/>
    <property type="match status" value="1"/>
</dbReference>
<dbReference type="GO" id="GO:0004534">
    <property type="term" value="F:5'-3' RNA exonuclease activity"/>
    <property type="evidence" value="ECO:0007669"/>
    <property type="project" value="UniProtKB-UniRule"/>
</dbReference>
<dbReference type="AlphaFoldDB" id="A0AAV6Y7G7"/>
<comment type="function">
    <text evidence="6">Possesses 5'-&gt;3' exoribonuclease activity. Acts as an endogenous post-transcriptional gene silencing (PTGS) suppressor.</text>
</comment>
<feature type="compositionally biased region" description="Basic and acidic residues" evidence="8">
    <location>
        <begin position="923"/>
        <end position="935"/>
    </location>
</feature>
<keyword evidence="2 6" id="KW-0507">mRNA processing</keyword>
<dbReference type="InterPro" id="IPR027073">
    <property type="entry name" value="5_3_exoribonuclease"/>
</dbReference>
<feature type="domain" description="Xrn1 N-terminal" evidence="9">
    <location>
        <begin position="1"/>
        <end position="254"/>
    </location>
</feature>
<dbReference type="Proteomes" id="UP000826271">
    <property type="component" value="Unassembled WGS sequence"/>
</dbReference>
<dbReference type="PANTHER" id="PTHR12341">
    <property type="entry name" value="5'-&gt;3' EXORIBONUCLEASE"/>
    <property type="match status" value="1"/>
</dbReference>
<evidence type="ECO:0000259" key="9">
    <source>
        <dbReference type="Pfam" id="PF03159"/>
    </source>
</evidence>
<evidence type="ECO:0000256" key="2">
    <source>
        <dbReference type="ARBA" id="ARBA00022664"/>
    </source>
</evidence>
<dbReference type="Gene3D" id="1.25.40.1050">
    <property type="match status" value="1"/>
</dbReference>
<feature type="region of interest" description="Disordered" evidence="8">
    <location>
        <begin position="791"/>
        <end position="957"/>
    </location>
</feature>
<feature type="coiled-coil region" evidence="7">
    <location>
        <begin position="654"/>
        <end position="681"/>
    </location>
</feature>
<evidence type="ECO:0000259" key="10">
    <source>
        <dbReference type="Pfam" id="PF17846"/>
    </source>
</evidence>
<name>A0AAV6Y7G7_9LAMI</name>
<dbReference type="GO" id="GO:0006397">
    <property type="term" value="P:mRNA processing"/>
    <property type="evidence" value="ECO:0007669"/>
    <property type="project" value="UniProtKB-UniRule"/>
</dbReference>
<evidence type="ECO:0000313" key="11">
    <source>
        <dbReference type="EMBL" id="KAG8387443.1"/>
    </source>
</evidence>
<evidence type="ECO:0000256" key="8">
    <source>
        <dbReference type="SAM" id="MobiDB-lite"/>
    </source>
</evidence>
<proteinExistence type="inferred from homology"/>
<dbReference type="Pfam" id="PF03159">
    <property type="entry name" value="XRN_N"/>
    <property type="match status" value="1"/>
</dbReference>
<organism evidence="11 12">
    <name type="scientific">Buddleja alternifolia</name>
    <dbReference type="NCBI Taxonomy" id="168488"/>
    <lineage>
        <taxon>Eukaryota</taxon>
        <taxon>Viridiplantae</taxon>
        <taxon>Streptophyta</taxon>
        <taxon>Embryophyta</taxon>
        <taxon>Tracheophyta</taxon>
        <taxon>Spermatophyta</taxon>
        <taxon>Magnoliopsida</taxon>
        <taxon>eudicotyledons</taxon>
        <taxon>Gunneridae</taxon>
        <taxon>Pentapetalae</taxon>
        <taxon>asterids</taxon>
        <taxon>lamiids</taxon>
        <taxon>Lamiales</taxon>
        <taxon>Scrophulariaceae</taxon>
        <taxon>Buddlejeae</taxon>
        <taxon>Buddleja</taxon>
    </lineage>
</organism>
<dbReference type="FunFam" id="3.40.50.12390:FF:000003">
    <property type="entry name" value="5'-3' exoribonuclease"/>
    <property type="match status" value="1"/>
</dbReference>
<protein>
    <recommendedName>
        <fullName evidence="6">5'-3' exoribonuclease</fullName>
        <ecNumber evidence="6">3.1.13.-</ecNumber>
    </recommendedName>
</protein>
<dbReference type="InterPro" id="IPR017151">
    <property type="entry name" value="Xrn2/3/4"/>
</dbReference>
<evidence type="ECO:0000256" key="1">
    <source>
        <dbReference type="ARBA" id="ARBA00006994"/>
    </source>
</evidence>
<dbReference type="InterPro" id="IPR004859">
    <property type="entry name" value="Xrn1_N"/>
</dbReference>
<feature type="compositionally biased region" description="Basic and acidic residues" evidence="8">
    <location>
        <begin position="946"/>
        <end position="957"/>
    </location>
</feature>
<dbReference type="Gene3D" id="3.40.50.12390">
    <property type="match status" value="2"/>
</dbReference>
<keyword evidence="4 6" id="KW-0378">Hydrolase</keyword>
<sequence length="973" mass="111185">MGVPSFYRWLVNKYPKIVSDAIDEDKGDYKLVDCTLPNPNGVEFDNLYLDMNGIIHPCFHPDDDNNVFTTTTTFDQVFNSIYEYIDHLFSIVRPRKLLYMAIDGVAPRAKMNQQRARRFRTAKDHQMAEEMEEKLRKQFEKQGKSLLPKEESQVSDSNVITPGTEFMYMLSEKLQSYIRLRMSENPAWTNIKVILSDGNVPGEGEHKIMSFIRSQRSSPGYDPNTRHCLYGLDADLIMLALASHEVHFSILREEVLSPTPSSQLGRASALENSIYKAEKCSLNEKPSVKSVTPTGKLVSCEEAVFPVNKKQAYQFLNVWILREYLALDLEVTSSQKFEYDLERLIDDLIFICFFAGNDFLPHMPTLEIHEGAIDLLIHVYKKEFGNLGGYLVDMQKIEDKKGAYIKLKRVEKFILAVGQYEDQIFQKRTQQRERSLRRILSIYKDAKDYENENDLDGGISSDIVAPSDVGSVDQVLTNTKELKQKLKDHIKHQSDLFKDGGVGTDKVKFGIAGWKERFYKEKFSAQSPDEIETIRKSLVMKYGEGLQWVLLYYFSGVPSWTWFYPYHYGPPASDLKGLSQLNVKFQKGSPFKPFDQLMGVLPPRSSHALPKAFRELMVDENSNIIDFYPTDFEIDIDGKRFMYQGICKLPFIEEERLLTETKKLENTLKDYEKDRNSQTLDWLFMRFSSKREQDNVLCCRNRVASEKVKGAIKMDSTIEGIKGTIHLMPEDLTEDDDEKVECERNNLCLFYEINQAAHHGPRLLEGVNIPEKTVDKEDIVETILWHENHGNRSIPANRFHNQRSKEPDNNLHYGSQNPTPAIISKGAGVGFSSGRGKSSTACQLERGNNFPKRDVSKPGSFRRGGYGRTEDLRMSGPSMSPSSQTISNYGPRPVGNPFWSSPDARNEDWRSNQRWTNGPGSCWRRDGAESPDQTRRPNQSFSGDGGRGRGEAGERPGLEVLADLVFNLFDLEG</sequence>
<reference evidence="11" key="1">
    <citation type="submission" date="2019-10" db="EMBL/GenBank/DDBJ databases">
        <authorList>
            <person name="Zhang R."/>
            <person name="Pan Y."/>
            <person name="Wang J."/>
            <person name="Ma R."/>
            <person name="Yu S."/>
        </authorList>
    </citation>
    <scope>NUCLEOTIDE SEQUENCE</scope>
    <source>
        <strain evidence="11">LA-IB0</strain>
        <tissue evidence="11">Leaf</tissue>
    </source>
</reference>
<dbReference type="CDD" id="cd18673">
    <property type="entry name" value="PIN_XRN1-2-like"/>
    <property type="match status" value="1"/>
</dbReference>
<evidence type="ECO:0000256" key="5">
    <source>
        <dbReference type="ARBA" id="ARBA00022839"/>
    </source>
</evidence>
<dbReference type="PANTHER" id="PTHR12341:SF62">
    <property type="entry name" value="5'-3' EXORIBONUCLEASE 3-LIKE"/>
    <property type="match status" value="1"/>
</dbReference>
<accession>A0AAV6Y7G7</accession>
<gene>
    <name evidence="11" type="ORF">BUALT_Bualt02G0021900</name>
</gene>
<dbReference type="GO" id="GO:0005634">
    <property type="term" value="C:nucleus"/>
    <property type="evidence" value="ECO:0007669"/>
    <property type="project" value="InterPro"/>
</dbReference>
<feature type="domain" description="Xrn1 helical" evidence="10">
    <location>
        <begin position="339"/>
        <end position="779"/>
    </location>
</feature>
<feature type="compositionally biased region" description="Polar residues" evidence="8">
    <location>
        <begin position="877"/>
        <end position="888"/>
    </location>
</feature>
<dbReference type="GO" id="GO:0000956">
    <property type="term" value="P:nuclear-transcribed mRNA catabolic process"/>
    <property type="evidence" value="ECO:0007669"/>
    <property type="project" value="TreeGrafter"/>
</dbReference>
<dbReference type="EMBL" id="WHWC01000002">
    <property type="protein sequence ID" value="KAG8387443.1"/>
    <property type="molecule type" value="Genomic_DNA"/>
</dbReference>
<keyword evidence="5 6" id="KW-0269">Exonuclease</keyword>
<keyword evidence="12" id="KW-1185">Reference proteome</keyword>
<evidence type="ECO:0000256" key="7">
    <source>
        <dbReference type="SAM" id="Coils"/>
    </source>
</evidence>
<evidence type="ECO:0000256" key="4">
    <source>
        <dbReference type="ARBA" id="ARBA00022801"/>
    </source>
</evidence>
<comment type="similarity">
    <text evidence="1 6">Belongs to the 5'-3' exonuclease family. XRN2/RAT1 subfamily.</text>
</comment>
<dbReference type="EC" id="3.1.13.-" evidence="6"/>
<evidence type="ECO:0000256" key="6">
    <source>
        <dbReference type="PIRNR" id="PIRNR037239"/>
    </source>
</evidence>
<comment type="caution">
    <text evidence="11">The sequence shown here is derived from an EMBL/GenBank/DDBJ whole genome shotgun (WGS) entry which is preliminary data.</text>
</comment>
<keyword evidence="7" id="KW-0175">Coiled coil</keyword>
<dbReference type="FunFam" id="1.25.40.1050:FF:000002">
    <property type="entry name" value="5'-3' exoribonuclease"/>
    <property type="match status" value="1"/>
</dbReference>
<keyword evidence="3 6" id="KW-0540">Nuclease</keyword>
<dbReference type="InterPro" id="IPR041412">
    <property type="entry name" value="Xrn1_helical"/>
</dbReference>